<accession>A0ABP7WBV7</accession>
<name>A0ABP7WBV7_9ACTN</name>
<evidence type="ECO:0000313" key="2">
    <source>
        <dbReference type="Proteomes" id="UP001500683"/>
    </source>
</evidence>
<protein>
    <submittedName>
        <fullName evidence="1">Uncharacterized protein</fullName>
    </submittedName>
</protein>
<gene>
    <name evidence="1" type="ORF">GCM10022214_52040</name>
</gene>
<organism evidence="1 2">
    <name type="scientific">Actinomadura miaoliensis</name>
    <dbReference type="NCBI Taxonomy" id="430685"/>
    <lineage>
        <taxon>Bacteria</taxon>
        <taxon>Bacillati</taxon>
        <taxon>Actinomycetota</taxon>
        <taxon>Actinomycetes</taxon>
        <taxon>Streptosporangiales</taxon>
        <taxon>Thermomonosporaceae</taxon>
        <taxon>Actinomadura</taxon>
    </lineage>
</organism>
<comment type="caution">
    <text evidence="1">The sequence shown here is derived from an EMBL/GenBank/DDBJ whole genome shotgun (WGS) entry which is preliminary data.</text>
</comment>
<sequence length="67" mass="7245">MDDRSCATSASAERLWQVVEGIGGEHGWYSFPLAWWVRGVIDRLVGGVGPAAGPPRLQAAARRLLAR</sequence>
<dbReference type="EMBL" id="BAAAZG010000039">
    <property type="protein sequence ID" value="GAA4085639.1"/>
    <property type="molecule type" value="Genomic_DNA"/>
</dbReference>
<reference evidence="2" key="1">
    <citation type="journal article" date="2019" name="Int. J. Syst. Evol. Microbiol.">
        <title>The Global Catalogue of Microorganisms (GCM) 10K type strain sequencing project: providing services to taxonomists for standard genome sequencing and annotation.</title>
        <authorList>
            <consortium name="The Broad Institute Genomics Platform"/>
            <consortium name="The Broad Institute Genome Sequencing Center for Infectious Disease"/>
            <person name="Wu L."/>
            <person name="Ma J."/>
        </authorList>
    </citation>
    <scope>NUCLEOTIDE SEQUENCE [LARGE SCALE GENOMIC DNA]</scope>
    <source>
        <strain evidence="2">JCM 16702</strain>
    </source>
</reference>
<dbReference type="Pfam" id="PF11066">
    <property type="entry name" value="DUF2867"/>
    <property type="match status" value="1"/>
</dbReference>
<proteinExistence type="predicted"/>
<keyword evidence="2" id="KW-1185">Reference proteome</keyword>
<evidence type="ECO:0000313" key="1">
    <source>
        <dbReference type="EMBL" id="GAA4085639.1"/>
    </source>
</evidence>
<dbReference type="Proteomes" id="UP001500683">
    <property type="component" value="Unassembled WGS sequence"/>
</dbReference>
<dbReference type="InterPro" id="IPR021295">
    <property type="entry name" value="DUF2867"/>
</dbReference>